<proteinExistence type="predicted"/>
<dbReference type="Proteomes" id="UP001165101">
    <property type="component" value="Unassembled WGS sequence"/>
</dbReference>
<protein>
    <submittedName>
        <fullName evidence="1">Unnamed protein product</fullName>
    </submittedName>
</protein>
<name>A0ACB5TIX7_CANBO</name>
<comment type="caution">
    <text evidence="1">The sequence shown here is derived from an EMBL/GenBank/DDBJ whole genome shotgun (WGS) entry which is preliminary data.</text>
</comment>
<organism evidence="1 2">
    <name type="scientific">Candida boidinii</name>
    <name type="common">Yeast</name>
    <dbReference type="NCBI Taxonomy" id="5477"/>
    <lineage>
        <taxon>Eukaryota</taxon>
        <taxon>Fungi</taxon>
        <taxon>Dikarya</taxon>
        <taxon>Ascomycota</taxon>
        <taxon>Saccharomycotina</taxon>
        <taxon>Pichiomycetes</taxon>
        <taxon>Pichiales</taxon>
        <taxon>Pichiaceae</taxon>
        <taxon>Ogataea</taxon>
        <taxon>Ogataea/Candida clade</taxon>
    </lineage>
</organism>
<sequence>MSAVEDDWLYDEGSDKPRVCRRCKKKRHRSEPPEYLQFRTCHPCRILERSGGRKSSKKLSTEPRQKRLATLKTEKPDFKRDFRKATNGSDNFKIIKNVPMALPPHLMGPNNPSLTPFQGLAGPSVSPAATFKLFDKAKQYYTNPYPNAKPPTAQIPDASKSKGGSMFFSRPHVKDDLRITKNFSGPHPDMYKCIYCERPMDPSESRMCRNCYARSRDDPSRYFFSEFLKIVSKNKEMDINRLLFHQSVSLTDLINGNMKKELLPVPVISPVQNHNLNDTTGSIPGSNGNKMDSSKVMDSNYLDEDVGDLATDTYDLMDISNKGVQKSSITDQVILTHFNAKILEKISQRIYKHFLIPLMASSGYEFTLTNSNMTKEFPFARIFEESFRCTLDSSVSKFTQDEIDPSLFDKPGDDPVETEEYKLSASCSSEVYISYDLFTNEIFVRYTHNKH</sequence>
<accession>A0ACB5TIX7</accession>
<reference evidence="1" key="1">
    <citation type="submission" date="2023-04" db="EMBL/GenBank/DDBJ databases">
        <title>Candida boidinii NBRC 1967.</title>
        <authorList>
            <person name="Ichikawa N."/>
            <person name="Sato H."/>
            <person name="Tonouchi N."/>
        </authorList>
    </citation>
    <scope>NUCLEOTIDE SEQUENCE</scope>
    <source>
        <strain evidence="1">NBRC 1967</strain>
    </source>
</reference>
<dbReference type="EMBL" id="BSXV01000269">
    <property type="protein sequence ID" value="GME88366.1"/>
    <property type="molecule type" value="Genomic_DNA"/>
</dbReference>
<evidence type="ECO:0000313" key="1">
    <source>
        <dbReference type="EMBL" id="GME88366.1"/>
    </source>
</evidence>
<gene>
    <name evidence="1" type="ORF">Cboi01_000086500</name>
</gene>
<keyword evidence="2" id="KW-1185">Reference proteome</keyword>
<evidence type="ECO:0000313" key="2">
    <source>
        <dbReference type="Proteomes" id="UP001165101"/>
    </source>
</evidence>